<evidence type="ECO:0000256" key="1">
    <source>
        <dbReference type="SAM" id="MobiDB-lite"/>
    </source>
</evidence>
<name>A0A9P6I2L9_9PEZI</name>
<reference evidence="2" key="1">
    <citation type="submission" date="2020-03" db="EMBL/GenBank/DDBJ databases">
        <authorList>
            <person name="He L."/>
        </authorList>
    </citation>
    <scope>NUCLEOTIDE SEQUENCE</scope>
    <source>
        <strain evidence="2">CkLH20</strain>
    </source>
</reference>
<protein>
    <submittedName>
        <fullName evidence="2">Uncharacterized protein</fullName>
    </submittedName>
</protein>
<feature type="region of interest" description="Disordered" evidence="1">
    <location>
        <begin position="1"/>
        <end position="104"/>
    </location>
</feature>
<feature type="compositionally biased region" description="Basic and acidic residues" evidence="1">
    <location>
        <begin position="1"/>
        <end position="20"/>
    </location>
</feature>
<sequence>MDPEGNHAFDGEEPSQERDTSAGTFTSHGIPGESLAARGPRDTESETYKNTKSLLSRDDSSRRDNDDDTDLAVPSIGTAVGTSRSLSSDELPKPQTPVRPQHPSSLIRHEVEVLESRWWGLYNALPKMAAEFNYHFTVEQYWARKRFDDGIRGSRHKILTSPHRLLPTTTTHLVRIQASNDPAIESETRICVAGLGQKKEILDFHAYWRRRYNKHWLQYPNKKSTLLKLCYSPVRVQAAALATCEAKVMSDKTLCGSLIVVRSSKSSQRTSTIGGLMKVNGKFFATTTRHLPEDSEQDMEVHNYGAKLQPDSLLIPNDDASETEWQELCESYRLLIVEEDQSKEEGYGEEQDDGDVNRLAHSHIADEDNQDSGPQEAEELDQSQSADTSPGEEGYFSFRIDEDELLVGRDWQLVPIHSGGLLPNEIPEQRDGPAWARSNPFIEHICKDLRKMFKRDPGSPRKTWVISGMGGLKNCVMCPNPSSMISTDGTVQEIWTIGFDHQGLEAGDSGSWVVDPAHAQLLGMVVARSPGIGYVVPFTSVQQDIAKTMGNRRAEIQIDVNQRHIIMVILSVSIPNV</sequence>
<dbReference type="Proteomes" id="UP000781932">
    <property type="component" value="Unassembled WGS sequence"/>
</dbReference>
<comment type="caution">
    <text evidence="2">The sequence shown here is derived from an EMBL/GenBank/DDBJ whole genome shotgun (WGS) entry which is preliminary data.</text>
</comment>
<keyword evidence="3" id="KW-1185">Reference proteome</keyword>
<dbReference type="RefSeq" id="XP_038740251.1">
    <property type="nucleotide sequence ID" value="XM_038894403.1"/>
</dbReference>
<proteinExistence type="predicted"/>
<dbReference type="AlphaFoldDB" id="A0A9P6I2L9"/>
<feature type="compositionally biased region" description="Basic and acidic residues" evidence="1">
    <location>
        <begin position="39"/>
        <end position="65"/>
    </location>
</feature>
<organism evidence="2 3">
    <name type="scientific">Colletotrichum karsti</name>
    <dbReference type="NCBI Taxonomy" id="1095194"/>
    <lineage>
        <taxon>Eukaryota</taxon>
        <taxon>Fungi</taxon>
        <taxon>Dikarya</taxon>
        <taxon>Ascomycota</taxon>
        <taxon>Pezizomycotina</taxon>
        <taxon>Sordariomycetes</taxon>
        <taxon>Hypocreomycetidae</taxon>
        <taxon>Glomerellales</taxon>
        <taxon>Glomerellaceae</taxon>
        <taxon>Colletotrichum</taxon>
        <taxon>Colletotrichum boninense species complex</taxon>
    </lineage>
</organism>
<feature type="region of interest" description="Disordered" evidence="1">
    <location>
        <begin position="366"/>
        <end position="394"/>
    </location>
</feature>
<accession>A0A9P6I2L9</accession>
<evidence type="ECO:0000313" key="2">
    <source>
        <dbReference type="EMBL" id="KAF9870790.1"/>
    </source>
</evidence>
<gene>
    <name evidence="2" type="ORF">CkaCkLH20_11689</name>
</gene>
<dbReference type="GeneID" id="62167477"/>
<dbReference type="OrthoDB" id="4850608at2759"/>
<reference evidence="2" key="2">
    <citation type="submission" date="2020-11" db="EMBL/GenBank/DDBJ databases">
        <title>Whole genome sequencing of Colletotrichum sp.</title>
        <authorList>
            <person name="Li H."/>
        </authorList>
    </citation>
    <scope>NUCLEOTIDE SEQUENCE</scope>
    <source>
        <strain evidence="2">CkLH20</strain>
    </source>
</reference>
<dbReference type="EMBL" id="JAATWM020000050">
    <property type="protein sequence ID" value="KAF9870790.1"/>
    <property type="molecule type" value="Genomic_DNA"/>
</dbReference>
<evidence type="ECO:0000313" key="3">
    <source>
        <dbReference type="Proteomes" id="UP000781932"/>
    </source>
</evidence>